<organism evidence="2 3">
    <name type="scientific">Metarhizium rileyi (strain RCEF 4871)</name>
    <name type="common">Nomuraea rileyi</name>
    <dbReference type="NCBI Taxonomy" id="1649241"/>
    <lineage>
        <taxon>Eukaryota</taxon>
        <taxon>Fungi</taxon>
        <taxon>Dikarya</taxon>
        <taxon>Ascomycota</taxon>
        <taxon>Pezizomycotina</taxon>
        <taxon>Sordariomycetes</taxon>
        <taxon>Hypocreomycetidae</taxon>
        <taxon>Hypocreales</taxon>
        <taxon>Clavicipitaceae</taxon>
        <taxon>Metarhizium</taxon>
    </lineage>
</organism>
<feature type="compositionally biased region" description="Basic and acidic residues" evidence="1">
    <location>
        <begin position="28"/>
        <end position="39"/>
    </location>
</feature>
<comment type="caution">
    <text evidence="2">The sequence shown here is derived from an EMBL/GenBank/DDBJ whole genome shotgun (WGS) entry which is preliminary data.</text>
</comment>
<sequence>MPEAGNDLKSSKPRRLLNKGDIPLARQVHYDNLDAKSRPGADPSNNTEEAPKNTQPDSHPQVGQPPLPNLNRPPSDQWFTAVDPTRSLHLPGSQSVGGHFPLLHQHLPPYGNFHQQAFIQTVPGVSAVNMGDYQNCVPPPTGVNFQPPVPDTTFGPIPHVYVPRFDGGPVYAGGGVHVGVPSFSFLSSSPCLFAPPSVRPTITVVTPKTFYVGGYNYYASPWFSLFCSAELVFGH</sequence>
<reference evidence="3" key="1">
    <citation type="submission" date="2018-12" db="EMBL/GenBank/DDBJ databases">
        <title>The complete genome of Metarhizium rileyi, a key fungal pathogen of Lepidoptera.</title>
        <authorList>
            <person name="Binneck E."/>
            <person name="Lastra C.C.L."/>
            <person name="Sosa-Gomez D.R."/>
        </authorList>
    </citation>
    <scope>NUCLEOTIDE SEQUENCE [LARGE SCALE GENOMIC DNA]</scope>
    <source>
        <strain evidence="3">Cep018-CH2</strain>
    </source>
</reference>
<dbReference type="Proteomes" id="UP000317257">
    <property type="component" value="Unassembled WGS sequence"/>
</dbReference>
<dbReference type="AlphaFoldDB" id="A0A5C6G754"/>
<name>A0A5C6G754_METRR</name>
<protein>
    <submittedName>
        <fullName evidence="2">Uncharacterized protein</fullName>
    </submittedName>
</protein>
<feature type="compositionally biased region" description="Polar residues" evidence="1">
    <location>
        <begin position="43"/>
        <end position="58"/>
    </location>
</feature>
<gene>
    <name evidence="2" type="ORF">ED733_003743</name>
</gene>
<evidence type="ECO:0000313" key="3">
    <source>
        <dbReference type="Proteomes" id="UP000317257"/>
    </source>
</evidence>
<evidence type="ECO:0000313" key="2">
    <source>
        <dbReference type="EMBL" id="TWU73540.1"/>
    </source>
</evidence>
<accession>A0A5C6G754</accession>
<evidence type="ECO:0000256" key="1">
    <source>
        <dbReference type="SAM" id="MobiDB-lite"/>
    </source>
</evidence>
<feature type="region of interest" description="Disordered" evidence="1">
    <location>
        <begin position="1"/>
        <end position="80"/>
    </location>
</feature>
<dbReference type="EMBL" id="SBHS01000017">
    <property type="protein sequence ID" value="TWU73540.1"/>
    <property type="molecule type" value="Genomic_DNA"/>
</dbReference>
<proteinExistence type="predicted"/>